<comment type="cofactor">
    <cofactor evidence="9">
        <name>Mg(2+)</name>
        <dbReference type="ChEBI" id="CHEBI:18420"/>
    </cofactor>
</comment>
<evidence type="ECO:0000256" key="5">
    <source>
        <dbReference type="ARBA" id="ARBA00022723"/>
    </source>
</evidence>
<reference evidence="11" key="1">
    <citation type="journal article" date="2014" name="Int. J. Syst. Evol. Microbiol.">
        <title>Complete genome sequence of Corynebacterium casei LMG S-19264T (=DSM 44701T), isolated from a smear-ripened cheese.</title>
        <authorList>
            <consortium name="US DOE Joint Genome Institute (JGI-PGF)"/>
            <person name="Walter F."/>
            <person name="Albersmeier A."/>
            <person name="Kalinowski J."/>
            <person name="Ruckert C."/>
        </authorList>
    </citation>
    <scope>NUCLEOTIDE SEQUENCE</scope>
    <source>
        <strain evidence="11">CGMCC 1.15880</strain>
    </source>
</reference>
<evidence type="ECO:0000256" key="2">
    <source>
        <dbReference type="ARBA" id="ARBA00001968"/>
    </source>
</evidence>
<keyword evidence="5 9" id="KW-0479">Metal-binding</keyword>
<dbReference type="InterPro" id="IPR010203">
    <property type="entry name" value="RraA"/>
</dbReference>
<dbReference type="GO" id="GO:0051252">
    <property type="term" value="P:regulation of RNA metabolic process"/>
    <property type="evidence" value="ECO:0007669"/>
    <property type="project" value="InterPro"/>
</dbReference>
<keyword evidence="6 10" id="KW-0456">Lyase</keyword>
<dbReference type="GO" id="GO:0047443">
    <property type="term" value="F:4-hydroxy-4-methyl-2-oxoglutarate aldolase activity"/>
    <property type="evidence" value="ECO:0007669"/>
    <property type="project" value="UniProtKB-EC"/>
</dbReference>
<dbReference type="InterPro" id="IPR005493">
    <property type="entry name" value="RraA/RraA-like"/>
</dbReference>
<dbReference type="NCBIfam" id="TIGR01935">
    <property type="entry name" value="NOT-MenG"/>
    <property type="match status" value="1"/>
</dbReference>
<dbReference type="SUPFAM" id="SSF89562">
    <property type="entry name" value="RraA-like"/>
    <property type="match status" value="1"/>
</dbReference>
<comment type="caution">
    <text evidence="11">The sequence shown here is derived from an EMBL/GenBank/DDBJ whole genome shotgun (WGS) entry which is preliminary data.</text>
</comment>
<evidence type="ECO:0000256" key="1">
    <source>
        <dbReference type="ARBA" id="ARBA00001342"/>
    </source>
</evidence>
<evidence type="ECO:0000256" key="8">
    <source>
        <dbReference type="ARBA" id="ARBA00047973"/>
    </source>
</evidence>
<name>A0A916QWZ0_9RHOB</name>
<evidence type="ECO:0000256" key="9">
    <source>
        <dbReference type="PIRSR" id="PIRSR605493-1"/>
    </source>
</evidence>
<proteinExistence type="inferred from homology"/>
<feature type="binding site" evidence="9">
    <location>
        <begin position="78"/>
        <end position="81"/>
    </location>
    <ligand>
        <name>substrate</name>
    </ligand>
</feature>
<comment type="cofactor">
    <cofactor evidence="2 10">
        <name>a divalent metal cation</name>
        <dbReference type="ChEBI" id="CHEBI:60240"/>
    </cofactor>
</comment>
<gene>
    <name evidence="11" type="primary">rraA</name>
    <name evidence="11" type="ORF">GCM10011498_12210</name>
</gene>
<feature type="binding site" evidence="9">
    <location>
        <position position="101"/>
    </location>
    <ligand>
        <name>Mg(2+)</name>
        <dbReference type="ChEBI" id="CHEBI:18420"/>
    </ligand>
</feature>
<keyword evidence="9" id="KW-0460">Magnesium</keyword>
<sequence>MTQAAFSTADLFDAQPDTVQVCELQFRSFGKHSCFAGPCVTLTTFEDHRPVLEVLKTQGEGRVLVVDGQGSLRVGLLGDRLAEIAAQTGWAGVVINGAVRDSSGIDALGIGVKALGTTARRGAVEASSTTGEPLSIGGATVTAEDWIYADRDCVIVAPHKLDIP</sequence>
<dbReference type="Gene3D" id="3.50.30.40">
    <property type="entry name" value="Ribonuclease E inhibitor RraA/RraA-like"/>
    <property type="match status" value="1"/>
</dbReference>
<dbReference type="EMBL" id="BMKA01000002">
    <property type="protein sequence ID" value="GGA13748.1"/>
    <property type="molecule type" value="Genomic_DNA"/>
</dbReference>
<dbReference type="PANTHER" id="PTHR33254:SF4">
    <property type="entry name" value="4-HYDROXY-4-METHYL-2-OXOGLUTARATE ALDOLASE 3-RELATED"/>
    <property type="match status" value="1"/>
</dbReference>
<dbReference type="InterPro" id="IPR036704">
    <property type="entry name" value="RraA/RraA-like_sf"/>
</dbReference>
<dbReference type="GO" id="GO:0008948">
    <property type="term" value="F:oxaloacetate decarboxylase activity"/>
    <property type="evidence" value="ECO:0007669"/>
    <property type="project" value="UniProtKB-EC"/>
</dbReference>
<dbReference type="Proteomes" id="UP000628017">
    <property type="component" value="Unassembled WGS sequence"/>
</dbReference>
<feature type="binding site" evidence="9">
    <location>
        <position position="100"/>
    </location>
    <ligand>
        <name>substrate</name>
    </ligand>
</feature>
<dbReference type="GO" id="GO:0008428">
    <property type="term" value="F:ribonuclease inhibitor activity"/>
    <property type="evidence" value="ECO:0007669"/>
    <property type="project" value="InterPro"/>
</dbReference>
<dbReference type="CDD" id="cd16841">
    <property type="entry name" value="RraA_family"/>
    <property type="match status" value="1"/>
</dbReference>
<evidence type="ECO:0000256" key="7">
    <source>
        <dbReference type="ARBA" id="ARBA00025046"/>
    </source>
</evidence>
<evidence type="ECO:0000313" key="12">
    <source>
        <dbReference type="Proteomes" id="UP000628017"/>
    </source>
</evidence>
<dbReference type="EC" id="4.1.3.17" evidence="10"/>
<accession>A0A916QWZ0</accession>
<comment type="function">
    <text evidence="7 10">Catalyzes the aldol cleavage of 4-hydroxy-4-methyl-2-oxoglutarate (HMG) into 2 molecules of pyruvate. Also contains a secondary oxaloacetate (OAA) decarboxylase activity due to the common pyruvate enolate transition state formed following C-C bond cleavage in the retro-aldol and decarboxylation reactions.</text>
</comment>
<evidence type="ECO:0000256" key="4">
    <source>
        <dbReference type="ARBA" id="ARBA00011233"/>
    </source>
</evidence>
<keyword evidence="12" id="KW-1185">Reference proteome</keyword>
<dbReference type="GO" id="GO:0046872">
    <property type="term" value="F:metal ion binding"/>
    <property type="evidence" value="ECO:0007669"/>
    <property type="project" value="UniProtKB-KW"/>
</dbReference>
<evidence type="ECO:0000256" key="10">
    <source>
        <dbReference type="RuleBase" id="RU004338"/>
    </source>
</evidence>
<dbReference type="NCBIfam" id="NF006875">
    <property type="entry name" value="PRK09372.1"/>
    <property type="match status" value="1"/>
</dbReference>
<dbReference type="RefSeq" id="WP_188672100.1">
    <property type="nucleotide sequence ID" value="NZ_BMKA01000002.1"/>
</dbReference>
<comment type="subunit">
    <text evidence="4 10">Homotrimer.</text>
</comment>
<reference evidence="11" key="2">
    <citation type="submission" date="2020-09" db="EMBL/GenBank/DDBJ databases">
        <authorList>
            <person name="Sun Q."/>
            <person name="Zhou Y."/>
        </authorList>
    </citation>
    <scope>NUCLEOTIDE SEQUENCE</scope>
    <source>
        <strain evidence="11">CGMCC 1.15880</strain>
    </source>
</reference>
<evidence type="ECO:0000256" key="6">
    <source>
        <dbReference type="ARBA" id="ARBA00023239"/>
    </source>
</evidence>
<dbReference type="Pfam" id="PF03737">
    <property type="entry name" value="RraA-like"/>
    <property type="match status" value="1"/>
</dbReference>
<protein>
    <recommendedName>
        <fullName evidence="10">4-hydroxy-4-methyl-2-oxoglutarate aldolase</fullName>
        <shortName evidence="10">HMG aldolase</shortName>
        <ecNumber evidence="10">4.1.1.112</ecNumber>
        <ecNumber evidence="10">4.1.3.17</ecNumber>
    </recommendedName>
    <alternativeName>
        <fullName evidence="10">Oxaloacetate decarboxylase</fullName>
    </alternativeName>
</protein>
<comment type="similarity">
    <text evidence="3 10">Belongs to the class II aldolase/RraA-like family.</text>
</comment>
<dbReference type="EC" id="4.1.1.112" evidence="10"/>
<evidence type="ECO:0000256" key="3">
    <source>
        <dbReference type="ARBA" id="ARBA00008621"/>
    </source>
</evidence>
<evidence type="ECO:0000313" key="11">
    <source>
        <dbReference type="EMBL" id="GGA13748.1"/>
    </source>
</evidence>
<organism evidence="11 12">
    <name type="scientific">Neptunicoccus cionae</name>
    <dbReference type="NCBI Taxonomy" id="2035344"/>
    <lineage>
        <taxon>Bacteria</taxon>
        <taxon>Pseudomonadati</taxon>
        <taxon>Pseudomonadota</taxon>
        <taxon>Alphaproteobacteria</taxon>
        <taxon>Rhodobacterales</taxon>
        <taxon>Paracoccaceae</taxon>
        <taxon>Neptunicoccus</taxon>
    </lineage>
</organism>
<dbReference type="AlphaFoldDB" id="A0A916QWZ0"/>
<comment type="catalytic activity">
    <reaction evidence="8 10">
        <text>oxaloacetate + H(+) = pyruvate + CO2</text>
        <dbReference type="Rhea" id="RHEA:15641"/>
        <dbReference type="ChEBI" id="CHEBI:15361"/>
        <dbReference type="ChEBI" id="CHEBI:15378"/>
        <dbReference type="ChEBI" id="CHEBI:16452"/>
        <dbReference type="ChEBI" id="CHEBI:16526"/>
        <dbReference type="EC" id="4.1.1.112"/>
    </reaction>
</comment>
<dbReference type="PANTHER" id="PTHR33254">
    <property type="entry name" value="4-HYDROXY-4-METHYL-2-OXOGLUTARATE ALDOLASE 3-RELATED"/>
    <property type="match status" value="1"/>
</dbReference>
<comment type="catalytic activity">
    <reaction evidence="1 10">
        <text>4-hydroxy-4-methyl-2-oxoglutarate = 2 pyruvate</text>
        <dbReference type="Rhea" id="RHEA:22748"/>
        <dbReference type="ChEBI" id="CHEBI:15361"/>
        <dbReference type="ChEBI" id="CHEBI:58276"/>
        <dbReference type="EC" id="4.1.3.17"/>
    </reaction>
</comment>